<feature type="transmembrane region" description="Helical" evidence="1">
    <location>
        <begin position="12"/>
        <end position="33"/>
    </location>
</feature>
<keyword evidence="1" id="KW-0812">Transmembrane</keyword>
<keyword evidence="1" id="KW-0472">Membrane</keyword>
<proteinExistence type="predicted"/>
<dbReference type="AlphaFoldDB" id="A0A4V1Q7K7"/>
<protein>
    <submittedName>
        <fullName evidence="2">Uncharacterized protein</fullName>
    </submittedName>
</protein>
<evidence type="ECO:0000313" key="3">
    <source>
        <dbReference type="Proteomes" id="UP000290624"/>
    </source>
</evidence>
<sequence>MNGNPAEITQRLIVGLGLQCAVLLPFVVIGALLMGVRGWGVAALGGAAVGIVVILGVGELLGLPRTVALWVRPIVTLVVLVPVVVLVKPDVDPVVLVAIGVLVSVVTSWLWARPVGRQARRTSPGQGQDVP</sequence>
<feature type="transmembrane region" description="Helical" evidence="1">
    <location>
        <begin position="93"/>
        <end position="112"/>
    </location>
</feature>
<organism evidence="2 3">
    <name type="scientific">Propioniciclava flava</name>
    <dbReference type="NCBI Taxonomy" id="2072026"/>
    <lineage>
        <taxon>Bacteria</taxon>
        <taxon>Bacillati</taxon>
        <taxon>Actinomycetota</taxon>
        <taxon>Actinomycetes</taxon>
        <taxon>Propionibacteriales</taxon>
        <taxon>Propionibacteriaceae</taxon>
        <taxon>Propioniciclava</taxon>
    </lineage>
</organism>
<reference evidence="2 3" key="1">
    <citation type="submission" date="2018-01" db="EMBL/GenBank/DDBJ databases">
        <title>Lactibacter flavus gen. nov., sp. nov., a novel bacterium of the family Propionibacteriaceae isolated from raw milk and dairy products.</title>
        <authorList>
            <person name="Wenning M."/>
            <person name="Breitenwieser F."/>
            <person name="Huptas C."/>
            <person name="von Neubeck M."/>
            <person name="Busse H.-J."/>
            <person name="Scherer S."/>
        </authorList>
    </citation>
    <scope>NUCLEOTIDE SEQUENCE [LARGE SCALE GENOMIC DNA]</scope>
    <source>
        <strain evidence="2 3">VG341</strain>
    </source>
</reference>
<feature type="transmembrane region" description="Helical" evidence="1">
    <location>
        <begin position="69"/>
        <end position="87"/>
    </location>
</feature>
<gene>
    <name evidence="2" type="ORF">C1706_03350</name>
</gene>
<accession>A0A4V1Q7K7</accession>
<name>A0A4V1Q7K7_9ACTN</name>
<evidence type="ECO:0000256" key="1">
    <source>
        <dbReference type="SAM" id="Phobius"/>
    </source>
</evidence>
<dbReference type="RefSeq" id="WP_129457829.1">
    <property type="nucleotide sequence ID" value="NZ_PPCV01000002.1"/>
</dbReference>
<comment type="caution">
    <text evidence="2">The sequence shown here is derived from an EMBL/GenBank/DDBJ whole genome shotgun (WGS) entry which is preliminary data.</text>
</comment>
<feature type="transmembrane region" description="Helical" evidence="1">
    <location>
        <begin position="39"/>
        <end position="57"/>
    </location>
</feature>
<evidence type="ECO:0000313" key="2">
    <source>
        <dbReference type="EMBL" id="RXW32928.1"/>
    </source>
</evidence>
<keyword evidence="3" id="KW-1185">Reference proteome</keyword>
<dbReference type="EMBL" id="PPCV01000002">
    <property type="protein sequence ID" value="RXW32928.1"/>
    <property type="molecule type" value="Genomic_DNA"/>
</dbReference>
<dbReference type="Proteomes" id="UP000290624">
    <property type="component" value="Unassembled WGS sequence"/>
</dbReference>
<keyword evidence="1" id="KW-1133">Transmembrane helix</keyword>